<dbReference type="RefSeq" id="WP_004359842.1">
    <property type="nucleotide sequence ID" value="NZ_AMXF01000038.1"/>
</dbReference>
<accession>N6ZT09</accession>
<dbReference type="SMART" id="SM00422">
    <property type="entry name" value="HTH_MERR"/>
    <property type="match status" value="1"/>
</dbReference>
<keyword evidence="1" id="KW-0805">Transcription regulation</keyword>
<dbReference type="OrthoDB" id="9803659at2"/>
<keyword evidence="2" id="KW-0238">DNA-binding</keyword>
<dbReference type="InterPro" id="IPR009061">
    <property type="entry name" value="DNA-bd_dom_put_sf"/>
</dbReference>
<evidence type="ECO:0000256" key="1">
    <source>
        <dbReference type="ARBA" id="ARBA00023015"/>
    </source>
</evidence>
<dbReference type="EMBL" id="AMXF01000038">
    <property type="protein sequence ID" value="ENO97632.1"/>
    <property type="molecule type" value="Genomic_DNA"/>
</dbReference>
<evidence type="ECO:0000259" key="4">
    <source>
        <dbReference type="PROSITE" id="PS50937"/>
    </source>
</evidence>
<comment type="caution">
    <text evidence="5">The sequence shown here is derived from an EMBL/GenBank/DDBJ whole genome shotgun (WGS) entry which is preliminary data.</text>
</comment>
<dbReference type="PROSITE" id="PS50937">
    <property type="entry name" value="HTH_MERR_2"/>
    <property type="match status" value="1"/>
</dbReference>
<dbReference type="Proteomes" id="UP000013047">
    <property type="component" value="Unassembled WGS sequence"/>
</dbReference>
<keyword evidence="6" id="KW-1185">Reference proteome</keyword>
<dbReference type="GO" id="GO:0003677">
    <property type="term" value="F:DNA binding"/>
    <property type="evidence" value="ECO:0007669"/>
    <property type="project" value="UniProtKB-KW"/>
</dbReference>
<dbReference type="PANTHER" id="PTHR30204:SF58">
    <property type="entry name" value="HTH-TYPE TRANSCRIPTIONAL REGULATOR YFMP"/>
    <property type="match status" value="1"/>
</dbReference>
<evidence type="ECO:0000256" key="2">
    <source>
        <dbReference type="ARBA" id="ARBA00023125"/>
    </source>
</evidence>
<dbReference type="InterPro" id="IPR000551">
    <property type="entry name" value="MerR-type_HTH_dom"/>
</dbReference>
<sequence>MSQDNLGRPVRLRESANATTYTISDLAKEFDITTRAIRYYEDQGLITPARRGSRRIYTRRDRVRLGLILRGKRLGFSLQDSRELFDLYDNTPGKHAQMAHFMDLLGARRAMLQRQMEDIQAILKEIDAAENEARRSFAARERGESETEPG</sequence>
<dbReference type="Pfam" id="PF09278">
    <property type="entry name" value="MerR-DNA-bind"/>
    <property type="match status" value="1"/>
</dbReference>
<dbReference type="CDD" id="cd04776">
    <property type="entry name" value="HTH_GnyR"/>
    <property type="match status" value="1"/>
</dbReference>
<keyword evidence="3" id="KW-0804">Transcription</keyword>
<dbReference type="Gene3D" id="1.10.1660.10">
    <property type="match status" value="1"/>
</dbReference>
<organism evidence="5 6">
    <name type="scientific">Thauera phenylacetica B4P</name>
    <dbReference type="NCBI Taxonomy" id="1234382"/>
    <lineage>
        <taxon>Bacteria</taxon>
        <taxon>Pseudomonadati</taxon>
        <taxon>Pseudomonadota</taxon>
        <taxon>Betaproteobacteria</taxon>
        <taxon>Rhodocyclales</taxon>
        <taxon>Zoogloeaceae</taxon>
        <taxon>Thauera</taxon>
    </lineage>
</organism>
<evidence type="ECO:0000313" key="6">
    <source>
        <dbReference type="Proteomes" id="UP000013047"/>
    </source>
</evidence>
<evidence type="ECO:0000313" key="5">
    <source>
        <dbReference type="EMBL" id="ENO97632.1"/>
    </source>
</evidence>
<protein>
    <submittedName>
        <fullName evidence="5">MerR family transcriptional regulator</fullName>
    </submittedName>
</protein>
<proteinExistence type="predicted"/>
<dbReference type="SUPFAM" id="SSF46955">
    <property type="entry name" value="Putative DNA-binding domain"/>
    <property type="match status" value="1"/>
</dbReference>
<gene>
    <name evidence="5" type="ORF">C667_07826</name>
</gene>
<dbReference type="Pfam" id="PF00376">
    <property type="entry name" value="MerR"/>
    <property type="match status" value="1"/>
</dbReference>
<feature type="domain" description="HTH merR-type" evidence="4">
    <location>
        <begin position="20"/>
        <end position="87"/>
    </location>
</feature>
<reference evidence="5 6" key="1">
    <citation type="submission" date="2012-09" db="EMBL/GenBank/DDBJ databases">
        <title>Draft Genome Sequences of 6 Strains from Genus Thauera.</title>
        <authorList>
            <person name="Liu B."/>
            <person name="Shapleigh J.P."/>
            <person name="Frostegard A.H."/>
        </authorList>
    </citation>
    <scope>NUCLEOTIDE SEQUENCE [LARGE SCALE GENOMIC DNA]</scope>
    <source>
        <strain evidence="5 6">B4P</strain>
    </source>
</reference>
<dbReference type="PANTHER" id="PTHR30204">
    <property type="entry name" value="REDOX-CYCLING DRUG-SENSING TRANSCRIPTIONAL ACTIVATOR SOXR"/>
    <property type="match status" value="1"/>
</dbReference>
<dbReference type="AlphaFoldDB" id="N6ZT09"/>
<name>N6ZT09_9RHOO</name>
<dbReference type="GO" id="GO:0003700">
    <property type="term" value="F:DNA-binding transcription factor activity"/>
    <property type="evidence" value="ECO:0007669"/>
    <property type="project" value="InterPro"/>
</dbReference>
<evidence type="ECO:0000256" key="3">
    <source>
        <dbReference type="ARBA" id="ARBA00023163"/>
    </source>
</evidence>
<dbReference type="InterPro" id="IPR015358">
    <property type="entry name" value="Tscrpt_reg_MerR_DNA-bd"/>
</dbReference>
<dbReference type="InterPro" id="IPR047057">
    <property type="entry name" value="MerR_fam"/>
</dbReference>